<evidence type="ECO:0000256" key="1">
    <source>
        <dbReference type="SAM" id="MobiDB-lite"/>
    </source>
</evidence>
<keyword evidence="3" id="KW-1185">Reference proteome</keyword>
<dbReference type="EMBL" id="LXQA011286204">
    <property type="protein sequence ID" value="MCI91928.1"/>
    <property type="molecule type" value="Genomic_DNA"/>
</dbReference>
<feature type="compositionally biased region" description="Basic and acidic residues" evidence="1">
    <location>
        <begin position="7"/>
        <end position="20"/>
    </location>
</feature>
<comment type="caution">
    <text evidence="2">The sequence shown here is derived from an EMBL/GenBank/DDBJ whole genome shotgun (WGS) entry which is preliminary data.</text>
</comment>
<organism evidence="2 3">
    <name type="scientific">Trifolium medium</name>
    <dbReference type="NCBI Taxonomy" id="97028"/>
    <lineage>
        <taxon>Eukaryota</taxon>
        <taxon>Viridiplantae</taxon>
        <taxon>Streptophyta</taxon>
        <taxon>Embryophyta</taxon>
        <taxon>Tracheophyta</taxon>
        <taxon>Spermatophyta</taxon>
        <taxon>Magnoliopsida</taxon>
        <taxon>eudicotyledons</taxon>
        <taxon>Gunneridae</taxon>
        <taxon>Pentapetalae</taxon>
        <taxon>rosids</taxon>
        <taxon>fabids</taxon>
        <taxon>Fabales</taxon>
        <taxon>Fabaceae</taxon>
        <taxon>Papilionoideae</taxon>
        <taxon>50 kb inversion clade</taxon>
        <taxon>NPAAA clade</taxon>
        <taxon>Hologalegina</taxon>
        <taxon>IRL clade</taxon>
        <taxon>Trifolieae</taxon>
        <taxon>Trifolium</taxon>
    </lineage>
</organism>
<feature type="region of interest" description="Disordered" evidence="1">
    <location>
        <begin position="1"/>
        <end position="24"/>
    </location>
</feature>
<evidence type="ECO:0000313" key="3">
    <source>
        <dbReference type="Proteomes" id="UP000265520"/>
    </source>
</evidence>
<sequence>LAVLAKDNNRGAAEDGEKDGGAGGVIILDNGGGGRVDGDAEKEALTRSAITITLPYLMDVLPLN</sequence>
<dbReference type="AlphaFoldDB" id="A0A392VU62"/>
<dbReference type="Proteomes" id="UP000265520">
    <property type="component" value="Unassembled WGS sequence"/>
</dbReference>
<reference evidence="2 3" key="1">
    <citation type="journal article" date="2018" name="Front. Plant Sci.">
        <title>Red Clover (Trifolium pratense) and Zigzag Clover (T. medium) - A Picture of Genomic Similarities and Differences.</title>
        <authorList>
            <person name="Dluhosova J."/>
            <person name="Istvanek J."/>
            <person name="Nedelnik J."/>
            <person name="Repkova J."/>
        </authorList>
    </citation>
    <scope>NUCLEOTIDE SEQUENCE [LARGE SCALE GENOMIC DNA]</scope>
    <source>
        <strain evidence="3">cv. 10/8</strain>
        <tissue evidence="2">Leaf</tissue>
    </source>
</reference>
<feature type="non-terminal residue" evidence="2">
    <location>
        <position position="1"/>
    </location>
</feature>
<evidence type="ECO:0000313" key="2">
    <source>
        <dbReference type="EMBL" id="MCI91928.1"/>
    </source>
</evidence>
<name>A0A392VU62_9FABA</name>
<proteinExistence type="predicted"/>
<accession>A0A392VU62</accession>
<protein>
    <submittedName>
        <fullName evidence="2">Uncharacterized protein</fullName>
    </submittedName>
</protein>